<evidence type="ECO:0000313" key="6">
    <source>
        <dbReference type="Proteomes" id="UP000013307"/>
    </source>
</evidence>
<reference evidence="5 6" key="1">
    <citation type="journal article" date="2013" name="Genome Announc.">
        <title>Complete Genome Sequence of the Thermophilic and Facultatively Chemolithoautotrophic Sulfate Reducer Archaeoglobus sulfaticallidus Strain PM70-1T.</title>
        <authorList>
            <person name="Stokke R."/>
            <person name="Hocking W.P."/>
            <person name="Steinsbu B.O."/>
            <person name="Steen I.H."/>
        </authorList>
    </citation>
    <scope>NUCLEOTIDE SEQUENCE [LARGE SCALE GENOMIC DNA]</scope>
    <source>
        <strain evidence="5">PM70-1</strain>
    </source>
</reference>
<organism evidence="5 6">
    <name type="scientific">Archaeoglobus sulfaticallidus PM70-1</name>
    <dbReference type="NCBI Taxonomy" id="387631"/>
    <lineage>
        <taxon>Archaea</taxon>
        <taxon>Methanobacteriati</taxon>
        <taxon>Methanobacteriota</taxon>
        <taxon>Archaeoglobi</taxon>
        <taxon>Archaeoglobales</taxon>
        <taxon>Archaeoglobaceae</taxon>
        <taxon>Archaeoglobus</taxon>
    </lineage>
</organism>
<keyword evidence="1" id="KW-0479">Metal-binding</keyword>
<dbReference type="KEGG" id="ast:Asulf_01737"/>
<dbReference type="PROSITE" id="PS51918">
    <property type="entry name" value="RADICAL_SAM"/>
    <property type="match status" value="1"/>
</dbReference>
<keyword evidence="2" id="KW-0408">Iron</keyword>
<dbReference type="OrthoDB" id="15538at2157"/>
<evidence type="ECO:0000313" key="5">
    <source>
        <dbReference type="EMBL" id="AGK61708.1"/>
    </source>
</evidence>
<dbReference type="GeneID" id="15393372"/>
<name>N0BFA8_9EURY</name>
<accession>N0BFA8</accession>
<gene>
    <name evidence="5" type="ORF">Asulf_01737</name>
</gene>
<keyword evidence="6" id="KW-1185">Reference proteome</keyword>
<dbReference type="PANTHER" id="PTHR43432:SF5">
    <property type="entry name" value="ELP3_MIAA_NIFB-LIKE RADICAL SAM CORE DOMAIN-CONTAINING PROTEIN"/>
    <property type="match status" value="1"/>
</dbReference>
<dbReference type="Proteomes" id="UP000013307">
    <property type="component" value="Chromosome"/>
</dbReference>
<dbReference type="GO" id="GO:0051536">
    <property type="term" value="F:iron-sulfur cluster binding"/>
    <property type="evidence" value="ECO:0007669"/>
    <property type="project" value="UniProtKB-KW"/>
</dbReference>
<dbReference type="eggNOG" id="arCOG01290">
    <property type="taxonomic scope" value="Archaea"/>
</dbReference>
<evidence type="ECO:0000256" key="3">
    <source>
        <dbReference type="ARBA" id="ARBA00023014"/>
    </source>
</evidence>
<dbReference type="CDD" id="cd01335">
    <property type="entry name" value="Radical_SAM"/>
    <property type="match status" value="1"/>
</dbReference>
<dbReference type="AlphaFoldDB" id="N0BFA8"/>
<dbReference type="GO" id="GO:0016829">
    <property type="term" value="F:lyase activity"/>
    <property type="evidence" value="ECO:0007669"/>
    <property type="project" value="UniProtKB-KW"/>
</dbReference>
<keyword evidence="5" id="KW-0456">Lyase</keyword>
<dbReference type="InterPro" id="IPR058240">
    <property type="entry name" value="rSAM_sf"/>
</dbReference>
<dbReference type="RefSeq" id="WP_015591306.1">
    <property type="nucleotide sequence ID" value="NC_021169.1"/>
</dbReference>
<dbReference type="EMBL" id="CP005290">
    <property type="protein sequence ID" value="AGK61708.1"/>
    <property type="molecule type" value="Genomic_DNA"/>
</dbReference>
<dbReference type="SFLD" id="SFLDG01084">
    <property type="entry name" value="Uncharacterised_Radical_SAM_Su"/>
    <property type="match status" value="1"/>
</dbReference>
<evidence type="ECO:0000256" key="1">
    <source>
        <dbReference type="ARBA" id="ARBA00022723"/>
    </source>
</evidence>
<dbReference type="HOGENOM" id="CLU_015525_2_0_2"/>
<proteinExistence type="predicted"/>
<dbReference type="InterPro" id="IPR040086">
    <property type="entry name" value="MJ0683-like"/>
</dbReference>
<feature type="domain" description="Radical SAM core" evidence="4">
    <location>
        <begin position="17"/>
        <end position="265"/>
    </location>
</feature>
<dbReference type="SMART" id="SM00729">
    <property type="entry name" value="Elp3"/>
    <property type="match status" value="1"/>
</dbReference>
<dbReference type="GO" id="GO:0046872">
    <property type="term" value="F:metal ion binding"/>
    <property type="evidence" value="ECO:0007669"/>
    <property type="project" value="UniProtKB-KW"/>
</dbReference>
<dbReference type="InterPro" id="IPR006638">
    <property type="entry name" value="Elp3/MiaA/NifB-like_rSAM"/>
</dbReference>
<evidence type="ECO:0000256" key="2">
    <source>
        <dbReference type="ARBA" id="ARBA00023004"/>
    </source>
</evidence>
<dbReference type="SFLD" id="SFLDS00029">
    <property type="entry name" value="Radical_SAM"/>
    <property type="match status" value="1"/>
</dbReference>
<dbReference type="Gene3D" id="3.80.30.30">
    <property type="match status" value="1"/>
</dbReference>
<protein>
    <submittedName>
        <fullName evidence="5">DNA repair photolyase</fullName>
    </submittedName>
</protein>
<sequence>MVKDVFVKTALNKHRKRDAWFLDDYSLNPYQLCEFNCVYCYIRGSKYGENTKHGLAVKINAPTLLEKELYKRARKKEYGFIALSSATEPWMYIEEKYKVTRKCLEVIARFKFPVHCLTKSPLILRDVDLLDEIDKHAVLPEDLKNKLNRGVLITVSLSTLDESVAKVFEPNSPKPRERLNALKELIDNGFYAGIAFMPVLPFISDSNEELEEMVKTARELDVRHVYFSPLTMHDAGRELYFKVLEKYFPDLVEKYEAIYKKWYPEKTYSDQFFRRIINLCKKYNVKLGGK</sequence>
<dbReference type="InterPro" id="IPR007197">
    <property type="entry name" value="rSAM"/>
</dbReference>
<dbReference type="PANTHER" id="PTHR43432">
    <property type="entry name" value="SLR0285 PROTEIN"/>
    <property type="match status" value="1"/>
</dbReference>
<dbReference type="Pfam" id="PF04055">
    <property type="entry name" value="Radical_SAM"/>
    <property type="match status" value="1"/>
</dbReference>
<dbReference type="SUPFAM" id="SSF102114">
    <property type="entry name" value="Radical SAM enzymes"/>
    <property type="match status" value="1"/>
</dbReference>
<dbReference type="STRING" id="387631.Asulf_01737"/>
<evidence type="ECO:0000259" key="4">
    <source>
        <dbReference type="PROSITE" id="PS51918"/>
    </source>
</evidence>
<keyword evidence="3" id="KW-0411">Iron-sulfur</keyword>